<feature type="domain" description="Cep57 centrosome microtubule-binding" evidence="5">
    <location>
        <begin position="755"/>
        <end position="822"/>
    </location>
</feature>
<feature type="compositionally biased region" description="Low complexity" evidence="4">
    <location>
        <begin position="628"/>
        <end position="638"/>
    </location>
</feature>
<dbReference type="InterPro" id="IPR024957">
    <property type="entry name" value="Cep57_MT-bd_dom"/>
</dbReference>
<name>M5GEF6_DACPD</name>
<dbReference type="RefSeq" id="XP_040630092.1">
    <property type="nucleotide sequence ID" value="XM_040770003.1"/>
</dbReference>
<dbReference type="HOGENOM" id="CLU_007735_0_0_1"/>
<feature type="region of interest" description="Disordered" evidence="4">
    <location>
        <begin position="258"/>
        <end position="280"/>
    </location>
</feature>
<feature type="region of interest" description="Disordered" evidence="4">
    <location>
        <begin position="195"/>
        <end position="245"/>
    </location>
</feature>
<feature type="coiled-coil region" evidence="3">
    <location>
        <begin position="330"/>
        <end position="462"/>
    </location>
</feature>
<dbReference type="GO" id="GO:0005737">
    <property type="term" value="C:cytoplasm"/>
    <property type="evidence" value="ECO:0007669"/>
    <property type="project" value="UniProtKB-SubCell"/>
</dbReference>
<sequence length="831" mass="92766">MARRDSQRPDPLDDYVQRPPIAKSTSERERMIAERTLESHLSVVYQPSPAGTDDDLSVEYGRTRPLSPVNHEASFMSFSAQAPPHIAADYSHMIDDRFGPVGLDDSLGLTGLDISKSSAGHHMANVTLHAGFGGKATSPTASNIAFEPSRDVDDIKKGGHMWAQNGREIHDNSPRATRSGRRKLVEALPSNFSPKRVAADLPRKHPLMMESPKYPTRATRTSHEKGNGVSSPLQSPEDGPSSAFGRHARTLRHDMGLANAGSEQLPKVASRPSKYGKGDSIQLPDLTGLTSAVVTPAKPHVFYLQAQTHSPMEREVLAERRRHCEAQQRMSAHRDELDRLSGEVMEKEAEIADLQCQLRTERAGRYSHTNNGSDRIAELERLHSNLDSLRIELVRAEETLRKQGSVLEELRLEKQRDEERLRDMQRAYDRTFQDLRRKREEVGRLQRDVARLKAHYENMKALWNRHIKEQQQHQPETMGQEGIEQDDSSVDDAGESPYAPTAPAWRTERRQLSAVTEEDDEDLQDHPDEAHGGPAVPEMSTGSVSSLGTPVDPPEPDSPRFNQSFHNTSIVSDLAGPSQGRQKPLTSAGDVADLDDEVAERRSFRSLDSIHDSPPLMAQSRLPEPRQRPSSAPPLSSRLTGNRQPLQPHVTTSLQNAPVPPSSLQDSTLPRPRLKDERVERLFHVSGVHDAVHCWRCQEPHEGTSQGRGSTCAVNIPSLVHRMGEGHEAISIIVIRALEEEQRRRALTHADDGRTSQELLTNAIKDMEGDFTHYRSVYSELAEQYGVIAPKNRIRRNILAEHLGEVISILERKGDLIATLYDSLGNIQRSQ</sequence>
<protein>
    <recommendedName>
        <fullName evidence="5">Cep57 centrosome microtubule-binding domain-containing protein</fullName>
    </recommendedName>
</protein>
<dbReference type="GO" id="GO:0008017">
    <property type="term" value="F:microtubule binding"/>
    <property type="evidence" value="ECO:0007669"/>
    <property type="project" value="InterPro"/>
</dbReference>
<accession>M5GEF6</accession>
<comment type="subcellular location">
    <subcellularLocation>
        <location evidence="1">Cytoplasm</location>
    </subcellularLocation>
</comment>
<evidence type="ECO:0000256" key="2">
    <source>
        <dbReference type="ARBA" id="ARBA00022490"/>
    </source>
</evidence>
<evidence type="ECO:0000313" key="7">
    <source>
        <dbReference type="Proteomes" id="UP000030653"/>
    </source>
</evidence>
<feature type="region of interest" description="Disordered" evidence="4">
    <location>
        <begin position="1"/>
        <end position="29"/>
    </location>
</feature>
<feature type="compositionally biased region" description="Polar residues" evidence="4">
    <location>
        <begin position="560"/>
        <end position="571"/>
    </location>
</feature>
<dbReference type="EMBL" id="JH795860">
    <property type="protein sequence ID" value="EJU03198.1"/>
    <property type="molecule type" value="Genomic_DNA"/>
</dbReference>
<feature type="region of interest" description="Disordered" evidence="4">
    <location>
        <begin position="469"/>
        <end position="672"/>
    </location>
</feature>
<proteinExistence type="predicted"/>
<keyword evidence="7" id="KW-1185">Reference proteome</keyword>
<dbReference type="GeneID" id="63685065"/>
<feature type="compositionally biased region" description="Acidic residues" evidence="4">
    <location>
        <begin position="483"/>
        <end position="494"/>
    </location>
</feature>
<gene>
    <name evidence="6" type="ORF">DACRYDRAFT_115426</name>
</gene>
<keyword evidence="3" id="KW-0175">Coiled coil</keyword>
<evidence type="ECO:0000313" key="6">
    <source>
        <dbReference type="EMBL" id="EJU03198.1"/>
    </source>
</evidence>
<feature type="compositionally biased region" description="Polar residues" evidence="4">
    <location>
        <begin position="639"/>
        <end position="668"/>
    </location>
</feature>
<dbReference type="STRING" id="1858805.M5GEF6"/>
<evidence type="ECO:0000256" key="3">
    <source>
        <dbReference type="SAM" id="Coils"/>
    </source>
</evidence>
<evidence type="ECO:0000259" key="5">
    <source>
        <dbReference type="Pfam" id="PF06657"/>
    </source>
</evidence>
<dbReference type="Pfam" id="PF06657">
    <property type="entry name" value="Cep57_MT_bd"/>
    <property type="match status" value="1"/>
</dbReference>
<dbReference type="Proteomes" id="UP000030653">
    <property type="component" value="Unassembled WGS sequence"/>
</dbReference>
<dbReference type="AlphaFoldDB" id="M5GEF6"/>
<reference evidence="6 7" key="1">
    <citation type="journal article" date="2012" name="Science">
        <title>The Paleozoic origin of enzymatic lignin decomposition reconstructed from 31 fungal genomes.</title>
        <authorList>
            <person name="Floudas D."/>
            <person name="Binder M."/>
            <person name="Riley R."/>
            <person name="Barry K."/>
            <person name="Blanchette R.A."/>
            <person name="Henrissat B."/>
            <person name="Martinez A.T."/>
            <person name="Otillar R."/>
            <person name="Spatafora J.W."/>
            <person name="Yadav J.S."/>
            <person name="Aerts A."/>
            <person name="Benoit I."/>
            <person name="Boyd A."/>
            <person name="Carlson A."/>
            <person name="Copeland A."/>
            <person name="Coutinho P.M."/>
            <person name="de Vries R.P."/>
            <person name="Ferreira P."/>
            <person name="Findley K."/>
            <person name="Foster B."/>
            <person name="Gaskell J."/>
            <person name="Glotzer D."/>
            <person name="Gorecki P."/>
            <person name="Heitman J."/>
            <person name="Hesse C."/>
            <person name="Hori C."/>
            <person name="Igarashi K."/>
            <person name="Jurgens J.A."/>
            <person name="Kallen N."/>
            <person name="Kersten P."/>
            <person name="Kohler A."/>
            <person name="Kuees U."/>
            <person name="Kumar T.K.A."/>
            <person name="Kuo A."/>
            <person name="LaButti K."/>
            <person name="Larrondo L.F."/>
            <person name="Lindquist E."/>
            <person name="Ling A."/>
            <person name="Lombard V."/>
            <person name="Lucas S."/>
            <person name="Lundell T."/>
            <person name="Martin R."/>
            <person name="McLaughlin D.J."/>
            <person name="Morgenstern I."/>
            <person name="Morin E."/>
            <person name="Murat C."/>
            <person name="Nagy L.G."/>
            <person name="Nolan M."/>
            <person name="Ohm R.A."/>
            <person name="Patyshakuliyeva A."/>
            <person name="Rokas A."/>
            <person name="Ruiz-Duenas F.J."/>
            <person name="Sabat G."/>
            <person name="Salamov A."/>
            <person name="Samejima M."/>
            <person name="Schmutz J."/>
            <person name="Slot J.C."/>
            <person name="St John F."/>
            <person name="Stenlid J."/>
            <person name="Sun H."/>
            <person name="Sun S."/>
            <person name="Syed K."/>
            <person name="Tsang A."/>
            <person name="Wiebenga A."/>
            <person name="Young D."/>
            <person name="Pisabarro A."/>
            <person name="Eastwood D.C."/>
            <person name="Martin F."/>
            <person name="Cullen D."/>
            <person name="Grigoriev I.V."/>
            <person name="Hibbett D.S."/>
        </authorList>
    </citation>
    <scope>NUCLEOTIDE SEQUENCE [LARGE SCALE GENOMIC DNA]</scope>
    <source>
        <strain evidence="6 7">DJM-731 SS1</strain>
    </source>
</reference>
<feature type="compositionally biased region" description="Basic and acidic residues" evidence="4">
    <location>
        <begin position="1"/>
        <end position="11"/>
    </location>
</feature>
<organism evidence="6 7">
    <name type="scientific">Dacryopinax primogenitus (strain DJM 731)</name>
    <name type="common">Brown rot fungus</name>
    <dbReference type="NCBI Taxonomy" id="1858805"/>
    <lineage>
        <taxon>Eukaryota</taxon>
        <taxon>Fungi</taxon>
        <taxon>Dikarya</taxon>
        <taxon>Basidiomycota</taxon>
        <taxon>Agaricomycotina</taxon>
        <taxon>Dacrymycetes</taxon>
        <taxon>Dacrymycetales</taxon>
        <taxon>Dacrymycetaceae</taxon>
        <taxon>Dacryopinax</taxon>
    </lineage>
</organism>
<evidence type="ECO:0000256" key="1">
    <source>
        <dbReference type="ARBA" id="ARBA00004496"/>
    </source>
</evidence>
<dbReference type="OrthoDB" id="76453at2759"/>
<keyword evidence="2" id="KW-0963">Cytoplasm</keyword>
<feature type="compositionally biased region" description="Basic and acidic residues" evidence="4">
    <location>
        <begin position="599"/>
        <end position="611"/>
    </location>
</feature>
<evidence type="ECO:0000256" key="4">
    <source>
        <dbReference type="SAM" id="MobiDB-lite"/>
    </source>
</evidence>